<dbReference type="PROSITE" id="PS51192">
    <property type="entry name" value="HELICASE_ATP_BIND_1"/>
    <property type="match status" value="1"/>
</dbReference>
<dbReference type="PROSITE" id="PS51194">
    <property type="entry name" value="HELICASE_CTER"/>
    <property type="match status" value="1"/>
</dbReference>
<dbReference type="PROSITE" id="PS00690">
    <property type="entry name" value="DEAH_ATP_HELICASE"/>
    <property type="match status" value="1"/>
</dbReference>
<accession>A0A1B1AZS4</accession>
<keyword evidence="6" id="KW-0067">ATP-binding</keyword>
<dbReference type="Gene3D" id="3.40.50.300">
    <property type="entry name" value="P-loop containing nucleotide triphosphate hydrolases"/>
    <property type="match status" value="2"/>
</dbReference>
<dbReference type="RefSeq" id="WP_067307427.1">
    <property type="nucleotide sequence ID" value="NZ_CP016279.1"/>
</dbReference>
<evidence type="ECO:0000313" key="8">
    <source>
        <dbReference type="Proteomes" id="UP001519309"/>
    </source>
</evidence>
<keyword evidence="8" id="KW-1185">Reference proteome</keyword>
<evidence type="ECO:0000313" key="7">
    <source>
        <dbReference type="Proteomes" id="UP000092659"/>
    </source>
</evidence>
<dbReference type="KEGG" id="sgs:AVL59_22710"/>
<proteinExistence type="predicted"/>
<sequence>MAESGVKQLRVHQREAYDAAVRALSRMPRATIISATGTGKTITAIRIAEHFAGPGHILVVVPSLNLISQTAWHWHADSHITRMLAVCTLKPTMVSFSGDRLTATTDPAHIASTLAAFPGPGVVFTTYQSLPAIARAHRHYRLPPWAIVIIDEAHRSSGSSNKQWATIHHDREIPAERRLYMTATPRIWKPEDPTAPRRRRRSPDPDEKPEPLASMDDASIYGPVVYNLGLADAIDRGILADYRIVAPVITDDDLRDILTTDDISRHPNGLRLAALQVCLLHAMRTHSIRRVISFHNRIAYARQFSDTLPHTVQAAAANTRISRLWAHALHSKQPPRLRAQFLAEFESIPLLRRRTGPADSVDGAVLSNVRVLGEGVDVPDADAVLFADPKRNASDIIQALGRALRQPPGAGKIAVLIVPVYIGSHQSTEQAMLSSEFAILWEVLNGLRTHDSRYWRRLGGDHADFRRTIPRPPAPERAGEVAAVTELRTHQVDTGLWQVGWEAAIRYFECCGHLDVPSEYTDRTGYPLGLWLGQQRSLYAHGSLIPERALALTSLNISWPHPEGSFEAHLEQAIAFASHHGTLAVTRAPAPNDRPLVRWLARQRRLAADKRLHDDRVDALIAVDPWWNPPWGVSWQYDYTHLALTPSVSATTPTPASGKEAATWLDHQLTNLHTLHPQQMRLLAQLAAQHPHLHAHTMLLLADPAPRARAFSRGLTAARQFQQREGHLDVTLAHREDVHGDEVLLGQWLRRCRSDTAQMTTPQVTALVALGIDLDPVFRPATTHEGPMEDVLGADAWWSEPDLSWTRPAHLALR</sequence>
<dbReference type="SMART" id="SM00487">
    <property type="entry name" value="DEXDc"/>
    <property type="match status" value="1"/>
</dbReference>
<dbReference type="InterPro" id="IPR001650">
    <property type="entry name" value="Helicase_C-like"/>
</dbReference>
<dbReference type="Pfam" id="PF03457">
    <property type="entry name" value="HA"/>
    <property type="match status" value="3"/>
</dbReference>
<dbReference type="GO" id="GO:0003677">
    <property type="term" value="F:DNA binding"/>
    <property type="evidence" value="ECO:0007669"/>
    <property type="project" value="InterPro"/>
</dbReference>
<keyword evidence="1" id="KW-0378">Hydrolase</keyword>
<dbReference type="Proteomes" id="UP000092659">
    <property type="component" value="Chromosome"/>
</dbReference>
<evidence type="ECO:0000256" key="1">
    <source>
        <dbReference type="ARBA" id="ARBA00022801"/>
    </source>
</evidence>
<evidence type="ECO:0000259" key="3">
    <source>
        <dbReference type="PROSITE" id="PS51192"/>
    </source>
</evidence>
<gene>
    <name evidence="5" type="ORF">AVL59_22710</name>
    <name evidence="6" type="ORF">J2Z21_008880</name>
</gene>
<dbReference type="EMBL" id="JAGGLP010000035">
    <property type="protein sequence ID" value="MBP2055864.1"/>
    <property type="molecule type" value="Genomic_DNA"/>
</dbReference>
<evidence type="ECO:0000313" key="6">
    <source>
        <dbReference type="EMBL" id="MBP2055864.1"/>
    </source>
</evidence>
<dbReference type="InterPro" id="IPR027417">
    <property type="entry name" value="P-loop_NTPase"/>
</dbReference>
<dbReference type="PANTHER" id="PTHR47396">
    <property type="entry name" value="TYPE I RESTRICTION ENZYME ECOKI R PROTEIN"/>
    <property type="match status" value="1"/>
</dbReference>
<dbReference type="SMART" id="SM00490">
    <property type="entry name" value="HELICc"/>
    <property type="match status" value="1"/>
</dbReference>
<evidence type="ECO:0000313" key="5">
    <source>
        <dbReference type="EMBL" id="ANP52012.1"/>
    </source>
</evidence>
<reference evidence="5 7" key="1">
    <citation type="submission" date="2016-06" db="EMBL/GenBank/DDBJ databases">
        <title>Complete genome sequence of Streptomyces griseochromogenes ATCC 14511, the Blasticidin S producer.</title>
        <authorList>
            <person name="Wu L."/>
        </authorList>
    </citation>
    <scope>NUCLEOTIDE SEQUENCE [LARGE SCALE GENOMIC DNA]</scope>
    <source>
        <strain evidence="5 7">ATCC 14511</strain>
    </source>
</reference>
<dbReference type="SUPFAM" id="SSF52540">
    <property type="entry name" value="P-loop containing nucleoside triphosphate hydrolases"/>
    <property type="match status" value="1"/>
</dbReference>
<dbReference type="InterPro" id="IPR005114">
    <property type="entry name" value="Helicase_assoc"/>
</dbReference>
<evidence type="ECO:0000259" key="4">
    <source>
        <dbReference type="PROSITE" id="PS51194"/>
    </source>
</evidence>
<dbReference type="GO" id="GO:0005829">
    <property type="term" value="C:cytosol"/>
    <property type="evidence" value="ECO:0007669"/>
    <property type="project" value="TreeGrafter"/>
</dbReference>
<feature type="domain" description="Helicase ATP-binding" evidence="3">
    <location>
        <begin position="21"/>
        <end position="203"/>
    </location>
</feature>
<keyword evidence="6" id="KW-0547">Nucleotide-binding</keyword>
<dbReference type="InterPro" id="IPR014001">
    <property type="entry name" value="Helicase_ATP-bd"/>
</dbReference>
<dbReference type="EMBL" id="CP016279">
    <property type="protein sequence ID" value="ANP52012.1"/>
    <property type="molecule type" value="Genomic_DNA"/>
</dbReference>
<dbReference type="GO" id="GO:0005524">
    <property type="term" value="F:ATP binding"/>
    <property type="evidence" value="ECO:0007669"/>
    <property type="project" value="InterPro"/>
</dbReference>
<reference evidence="6 8" key="2">
    <citation type="submission" date="2021-03" db="EMBL/GenBank/DDBJ databases">
        <title>Genomic Encyclopedia of Type Strains, Phase IV (KMG-IV): sequencing the most valuable type-strain genomes for metagenomic binning, comparative biology and taxonomic classification.</title>
        <authorList>
            <person name="Goeker M."/>
        </authorList>
    </citation>
    <scope>NUCLEOTIDE SEQUENCE [LARGE SCALE GENOMIC DNA]</scope>
    <source>
        <strain evidence="6 8">DSM 40499</strain>
    </source>
</reference>
<dbReference type="InterPro" id="IPR002464">
    <property type="entry name" value="DNA/RNA_helicase_DEAH_CS"/>
</dbReference>
<dbReference type="InterPro" id="IPR006935">
    <property type="entry name" value="Helicase/UvrB_N"/>
</dbReference>
<dbReference type="PANTHER" id="PTHR47396:SF1">
    <property type="entry name" value="ATP-DEPENDENT HELICASE IRC3-RELATED"/>
    <property type="match status" value="1"/>
</dbReference>
<dbReference type="Pfam" id="PF04851">
    <property type="entry name" value="ResIII"/>
    <property type="match status" value="1"/>
</dbReference>
<dbReference type="OrthoDB" id="9776021at2"/>
<evidence type="ECO:0000256" key="2">
    <source>
        <dbReference type="SAM" id="MobiDB-lite"/>
    </source>
</evidence>
<organism evidence="5 7">
    <name type="scientific">Streptomyces griseochromogenes</name>
    <dbReference type="NCBI Taxonomy" id="68214"/>
    <lineage>
        <taxon>Bacteria</taxon>
        <taxon>Bacillati</taxon>
        <taxon>Actinomycetota</taxon>
        <taxon>Actinomycetes</taxon>
        <taxon>Kitasatosporales</taxon>
        <taxon>Streptomycetaceae</taxon>
        <taxon>Streptomyces</taxon>
    </lineage>
</organism>
<keyword evidence="6" id="KW-0347">Helicase</keyword>
<feature type="region of interest" description="Disordered" evidence="2">
    <location>
        <begin position="184"/>
        <end position="215"/>
    </location>
</feature>
<dbReference type="Pfam" id="PF00271">
    <property type="entry name" value="Helicase_C"/>
    <property type="match status" value="1"/>
</dbReference>
<dbReference type="AlphaFoldDB" id="A0A1B1AZS4"/>
<dbReference type="CDD" id="cd18785">
    <property type="entry name" value="SF2_C"/>
    <property type="match status" value="1"/>
</dbReference>
<name>A0A1B1AZS4_9ACTN</name>
<dbReference type="GO" id="GO:0016787">
    <property type="term" value="F:hydrolase activity"/>
    <property type="evidence" value="ECO:0007669"/>
    <property type="project" value="UniProtKB-KW"/>
</dbReference>
<dbReference type="GO" id="GO:0004386">
    <property type="term" value="F:helicase activity"/>
    <property type="evidence" value="ECO:0007669"/>
    <property type="project" value="UniProtKB-KW"/>
</dbReference>
<dbReference type="InterPro" id="IPR050742">
    <property type="entry name" value="Helicase_Restrict-Modif_Enz"/>
</dbReference>
<dbReference type="Proteomes" id="UP001519309">
    <property type="component" value="Unassembled WGS sequence"/>
</dbReference>
<feature type="domain" description="Helicase C-terminal" evidence="4">
    <location>
        <begin position="274"/>
        <end position="460"/>
    </location>
</feature>
<protein>
    <submittedName>
        <fullName evidence="6">Superfamily II DNA or RNA helicase</fullName>
    </submittedName>
</protein>
<dbReference type="Gene3D" id="6.10.140.530">
    <property type="match status" value="2"/>
</dbReference>